<dbReference type="InterPro" id="IPR039498">
    <property type="entry name" value="NTP_transf_5"/>
</dbReference>
<proteinExistence type="predicted"/>
<evidence type="ECO:0000313" key="2">
    <source>
        <dbReference type="Proteomes" id="UP000812961"/>
    </source>
</evidence>
<keyword evidence="2" id="KW-1185">Reference proteome</keyword>
<gene>
    <name evidence="1" type="ORF">K1Y79_24005</name>
</gene>
<dbReference type="Proteomes" id="UP000812961">
    <property type="component" value="Unassembled WGS sequence"/>
</dbReference>
<name>A0ABS7GL98_9BACT</name>
<dbReference type="RefSeq" id="WP_220252733.1">
    <property type="nucleotide sequence ID" value="NZ_JAICCF010000004.1"/>
</dbReference>
<comment type="caution">
    <text evidence="1">The sequence shown here is derived from an EMBL/GenBank/DDBJ whole genome shotgun (WGS) entry which is preliminary data.</text>
</comment>
<reference evidence="1 2" key="1">
    <citation type="submission" date="2021-08" db="EMBL/GenBank/DDBJ databases">
        <title>The genome sequence of Chitinophaga sp. B61.</title>
        <authorList>
            <person name="Zhang X."/>
        </authorList>
    </citation>
    <scope>NUCLEOTIDE SEQUENCE [LARGE SCALE GENOMIC DNA]</scope>
    <source>
        <strain evidence="1 2">B61</strain>
    </source>
</reference>
<sequence length="368" mass="43453">MLNNEVAVVCLCCRVYLQTSTISELKAFLSLHPIRWKQVYQLCAMHRVRPVVLQVLCQLAQEVPKEILQLFRNYCREFLLFAADRKMEADRIVGLLQAQGIAARLYKGTECAMLLYRDIGMREFTDMDIIIEDKQLRAVTDLMLAEGYEMQQAAYFRRFPTRYKRQLKDIAFGKRCPRGRRFSFEFHYRPTKPLMPVQYTFSELLGPDYLNRNYNNQDYYTLLLLNNGASDFFPHLRSLLDMALIWQKEQVTPPAGLKPYDILWRQLAHTLLGFDTHQQPPAHNNTYHLLLRRLQQPQLPGKYTFLQQAYVNLANAETVKEKSRLLQQYLLFLLRPNGNDIETYKLPYPAYYFTKPLRLTFNLLRRIG</sequence>
<evidence type="ECO:0000313" key="1">
    <source>
        <dbReference type="EMBL" id="MBW8687422.1"/>
    </source>
</evidence>
<dbReference type="Pfam" id="PF14907">
    <property type="entry name" value="NTP_transf_5"/>
    <property type="match status" value="1"/>
</dbReference>
<protein>
    <submittedName>
        <fullName evidence="1">Nucleotidyltransferase family protein</fullName>
    </submittedName>
</protein>
<accession>A0ABS7GL98</accession>
<organism evidence="1 2">
    <name type="scientific">Chitinophaga rhizophila</name>
    <dbReference type="NCBI Taxonomy" id="2866212"/>
    <lineage>
        <taxon>Bacteria</taxon>
        <taxon>Pseudomonadati</taxon>
        <taxon>Bacteroidota</taxon>
        <taxon>Chitinophagia</taxon>
        <taxon>Chitinophagales</taxon>
        <taxon>Chitinophagaceae</taxon>
        <taxon>Chitinophaga</taxon>
    </lineage>
</organism>
<dbReference type="EMBL" id="JAICCF010000004">
    <property type="protein sequence ID" value="MBW8687422.1"/>
    <property type="molecule type" value="Genomic_DNA"/>
</dbReference>